<dbReference type="AlphaFoldDB" id="A0A182QEP4"/>
<dbReference type="EnsemblMetazoa" id="AFAF008624-RA">
    <property type="protein sequence ID" value="AFAF008624-PA"/>
    <property type="gene ID" value="AFAF008624"/>
</dbReference>
<name>A0A182QEP4_9DIPT</name>
<evidence type="ECO:0000313" key="2">
    <source>
        <dbReference type="EnsemblMetazoa" id="AFAF008624-PA"/>
    </source>
</evidence>
<keyword evidence="3" id="KW-1185">Reference proteome</keyword>
<proteinExistence type="predicted"/>
<dbReference type="Proteomes" id="UP000075886">
    <property type="component" value="Unassembled WGS sequence"/>
</dbReference>
<reference evidence="2" key="2">
    <citation type="submission" date="2020-05" db="UniProtKB">
        <authorList>
            <consortium name="EnsemblMetazoa"/>
        </authorList>
    </citation>
    <scope>IDENTIFICATION</scope>
    <source>
        <strain evidence="2">FAR1</strain>
    </source>
</reference>
<dbReference type="EMBL" id="AXCN02000825">
    <property type="status" value="NOT_ANNOTATED_CDS"/>
    <property type="molecule type" value="Genomic_DNA"/>
</dbReference>
<reference evidence="3" key="1">
    <citation type="submission" date="2014-01" db="EMBL/GenBank/DDBJ databases">
        <title>The Genome Sequence of Anopheles farauti FAR1 (V2).</title>
        <authorList>
            <consortium name="The Broad Institute Genomics Platform"/>
            <person name="Neafsey D.E."/>
            <person name="Besansky N."/>
            <person name="Howell P."/>
            <person name="Walton C."/>
            <person name="Young S.K."/>
            <person name="Zeng Q."/>
            <person name="Gargeya S."/>
            <person name="Fitzgerald M."/>
            <person name="Haas B."/>
            <person name="Abouelleil A."/>
            <person name="Allen A.W."/>
            <person name="Alvarado L."/>
            <person name="Arachchi H.M."/>
            <person name="Berlin A.M."/>
            <person name="Chapman S.B."/>
            <person name="Gainer-Dewar J."/>
            <person name="Goldberg J."/>
            <person name="Griggs A."/>
            <person name="Gujja S."/>
            <person name="Hansen M."/>
            <person name="Howarth C."/>
            <person name="Imamovic A."/>
            <person name="Ireland A."/>
            <person name="Larimer J."/>
            <person name="McCowan C."/>
            <person name="Murphy C."/>
            <person name="Pearson M."/>
            <person name="Poon T.W."/>
            <person name="Priest M."/>
            <person name="Roberts A."/>
            <person name="Saif S."/>
            <person name="Shea T."/>
            <person name="Sisk P."/>
            <person name="Sykes S."/>
            <person name="Wortman J."/>
            <person name="Nusbaum C."/>
            <person name="Birren B."/>
        </authorList>
    </citation>
    <scope>NUCLEOTIDE SEQUENCE [LARGE SCALE GENOMIC DNA]</scope>
    <source>
        <strain evidence="3">FAR1</strain>
    </source>
</reference>
<evidence type="ECO:0000256" key="1">
    <source>
        <dbReference type="SAM" id="MobiDB-lite"/>
    </source>
</evidence>
<evidence type="ECO:0000313" key="3">
    <source>
        <dbReference type="Proteomes" id="UP000075886"/>
    </source>
</evidence>
<feature type="region of interest" description="Disordered" evidence="1">
    <location>
        <begin position="1"/>
        <end position="124"/>
    </location>
</feature>
<dbReference type="VEuPathDB" id="VectorBase:AFAF008624"/>
<organism evidence="2 3">
    <name type="scientific">Anopheles farauti</name>
    <dbReference type="NCBI Taxonomy" id="69004"/>
    <lineage>
        <taxon>Eukaryota</taxon>
        <taxon>Metazoa</taxon>
        <taxon>Ecdysozoa</taxon>
        <taxon>Arthropoda</taxon>
        <taxon>Hexapoda</taxon>
        <taxon>Insecta</taxon>
        <taxon>Pterygota</taxon>
        <taxon>Neoptera</taxon>
        <taxon>Endopterygota</taxon>
        <taxon>Diptera</taxon>
        <taxon>Nematocera</taxon>
        <taxon>Culicoidea</taxon>
        <taxon>Culicidae</taxon>
        <taxon>Anophelinae</taxon>
        <taxon>Anopheles</taxon>
    </lineage>
</organism>
<feature type="compositionally biased region" description="Polar residues" evidence="1">
    <location>
        <begin position="18"/>
        <end position="32"/>
    </location>
</feature>
<protein>
    <submittedName>
        <fullName evidence="2">Uncharacterized protein</fullName>
    </submittedName>
</protein>
<feature type="compositionally biased region" description="Low complexity" evidence="1">
    <location>
        <begin position="66"/>
        <end position="97"/>
    </location>
</feature>
<sequence length="136" mass="13489">METEASVGPPATPAANGDETTTPSIQPPTATNGSAGGASGIQPPKVRSLPKPSGIRPPTANLHGGSTTSLASTSSQLTTASAATGTATSTAAAPATTRIGRLCQGHTPPKAGPPPPEPKPRWVWLGGGFIRKHEAL</sequence>
<accession>A0A182QEP4</accession>